<dbReference type="EMBL" id="JAUKUC010000001">
    <property type="protein sequence ID" value="MDO1511226.1"/>
    <property type="molecule type" value="Genomic_DNA"/>
</dbReference>
<evidence type="ECO:0000313" key="6">
    <source>
        <dbReference type="EMBL" id="MDO1511226.1"/>
    </source>
</evidence>
<name>A0ABT8RJK7_9FLAO</name>
<feature type="domain" description="Response regulatory" evidence="5">
    <location>
        <begin position="6"/>
        <end position="136"/>
    </location>
</feature>
<dbReference type="InterPro" id="IPR039420">
    <property type="entry name" value="WalR-like"/>
</dbReference>
<gene>
    <name evidence="6" type="ORF">Q2T41_00935</name>
</gene>
<evidence type="ECO:0000259" key="5">
    <source>
        <dbReference type="PROSITE" id="PS50110"/>
    </source>
</evidence>
<organism evidence="6 7">
    <name type="scientific">Maribacter confluentis</name>
    <dbReference type="NCBI Taxonomy" id="1656093"/>
    <lineage>
        <taxon>Bacteria</taxon>
        <taxon>Pseudomonadati</taxon>
        <taxon>Bacteroidota</taxon>
        <taxon>Flavobacteriia</taxon>
        <taxon>Flavobacteriales</taxon>
        <taxon>Flavobacteriaceae</taxon>
        <taxon>Maribacter</taxon>
    </lineage>
</organism>
<evidence type="ECO:0000256" key="3">
    <source>
        <dbReference type="ARBA" id="ARBA00023163"/>
    </source>
</evidence>
<dbReference type="InterPro" id="IPR001789">
    <property type="entry name" value="Sig_transdc_resp-reg_receiver"/>
</dbReference>
<keyword evidence="4" id="KW-0597">Phosphoprotein</keyword>
<comment type="caution">
    <text evidence="6">The sequence shown here is derived from an EMBL/GenBank/DDBJ whole genome shotgun (WGS) entry which is preliminary data.</text>
</comment>
<dbReference type="SUPFAM" id="SSF52172">
    <property type="entry name" value="CheY-like"/>
    <property type="match status" value="1"/>
</dbReference>
<keyword evidence="1" id="KW-0805">Transcription regulation</keyword>
<dbReference type="PANTHER" id="PTHR43214">
    <property type="entry name" value="TWO-COMPONENT RESPONSE REGULATOR"/>
    <property type="match status" value="1"/>
</dbReference>
<reference evidence="6" key="2">
    <citation type="submission" date="2023-06" db="EMBL/GenBank/DDBJ databases">
        <authorList>
            <person name="Lucena T."/>
            <person name="Sun Q."/>
        </authorList>
    </citation>
    <scope>NUCLEOTIDE SEQUENCE</scope>
    <source>
        <strain evidence="6">CECT 8869</strain>
    </source>
</reference>
<keyword evidence="2" id="KW-0238">DNA-binding</keyword>
<sequence length="223" mass="25293">MDSTVRILAVDDHEMTTLGYKYILEDSDFNDFNVKVEIAKSFEKGKAKIELSKRAIPYDIILLDIQLFSVESKDPRTGIDLGILAREEVPKSKVVFMSSYSDNYRINNIFKKVNPDGYMVKSEIDELSLKSMVETIMKNSSYYTASALAAIRRRMSSDIVIDDQDQKILYHLSQGIHTRDIAPLIGSANTTVEARKRQLKALFDIKNGNDLALINEAKNRGFL</sequence>
<feature type="modified residue" description="4-aspartylphosphate" evidence="4">
    <location>
        <position position="64"/>
    </location>
</feature>
<dbReference type="Gene3D" id="3.40.50.2300">
    <property type="match status" value="1"/>
</dbReference>
<dbReference type="InterPro" id="IPR011006">
    <property type="entry name" value="CheY-like_superfamily"/>
</dbReference>
<dbReference type="SMART" id="SM00448">
    <property type="entry name" value="REC"/>
    <property type="match status" value="1"/>
</dbReference>
<dbReference type="PROSITE" id="PS50110">
    <property type="entry name" value="RESPONSE_REGULATORY"/>
    <property type="match status" value="1"/>
</dbReference>
<keyword evidence="3" id="KW-0804">Transcription</keyword>
<dbReference type="RefSeq" id="WP_089260226.1">
    <property type="nucleotide sequence ID" value="NZ_JAUKUC010000001.1"/>
</dbReference>
<reference evidence="6" key="1">
    <citation type="journal article" date="2014" name="Int. J. Syst. Evol. Microbiol.">
        <title>Complete genome of a new Firmicutes species belonging to the dominant human colonic microbiota ('Ruminococcus bicirculans') reveals two chromosomes and a selective capacity to utilize plant glucans.</title>
        <authorList>
            <consortium name="NISC Comparative Sequencing Program"/>
            <person name="Wegmann U."/>
            <person name="Louis P."/>
            <person name="Goesmann A."/>
            <person name="Henrissat B."/>
            <person name="Duncan S.H."/>
            <person name="Flint H.J."/>
        </authorList>
    </citation>
    <scope>NUCLEOTIDE SEQUENCE</scope>
    <source>
        <strain evidence="6">CECT 8869</strain>
    </source>
</reference>
<protein>
    <submittedName>
        <fullName evidence="6">Response regulator transcription factor</fullName>
    </submittedName>
</protein>
<evidence type="ECO:0000256" key="4">
    <source>
        <dbReference type="PROSITE-ProRule" id="PRU00169"/>
    </source>
</evidence>
<evidence type="ECO:0000256" key="2">
    <source>
        <dbReference type="ARBA" id="ARBA00023125"/>
    </source>
</evidence>
<dbReference type="Proteomes" id="UP001168579">
    <property type="component" value="Unassembled WGS sequence"/>
</dbReference>
<evidence type="ECO:0000256" key="1">
    <source>
        <dbReference type="ARBA" id="ARBA00023015"/>
    </source>
</evidence>
<proteinExistence type="predicted"/>
<keyword evidence="7" id="KW-1185">Reference proteome</keyword>
<evidence type="ECO:0000313" key="7">
    <source>
        <dbReference type="Proteomes" id="UP001168579"/>
    </source>
</evidence>
<accession>A0ABT8RJK7</accession>
<dbReference type="PANTHER" id="PTHR43214:SF41">
    <property type="entry name" value="NITRATE_NITRITE RESPONSE REGULATOR PROTEIN NARP"/>
    <property type="match status" value="1"/>
</dbReference>